<proteinExistence type="predicted"/>
<dbReference type="VEuPathDB" id="FungiDB:FUN_022080"/>
<dbReference type="SUPFAM" id="SSF50965">
    <property type="entry name" value="Galactose oxidase, central domain"/>
    <property type="match status" value="2"/>
</dbReference>
<dbReference type="PANTHER" id="PTHR23244:SF456">
    <property type="entry name" value="MULTIPLE EPIDERMAL GROWTH FACTOR-LIKE DOMAINS PROTEIN 8"/>
    <property type="match status" value="1"/>
</dbReference>
<dbReference type="Gene3D" id="2.120.10.80">
    <property type="entry name" value="Kelch-type beta propeller"/>
    <property type="match status" value="2"/>
</dbReference>
<dbReference type="EMBL" id="LLXL01000887">
    <property type="protein sequence ID" value="PKK68049.1"/>
    <property type="molecule type" value="Genomic_DNA"/>
</dbReference>
<evidence type="ECO:0008006" key="4">
    <source>
        <dbReference type="Google" id="ProtNLM"/>
    </source>
</evidence>
<gene>
    <name evidence="2" type="ORF">RhiirC2_851737</name>
</gene>
<name>A0A2N1N2F9_9GLOM</name>
<dbReference type="InterPro" id="IPR015915">
    <property type="entry name" value="Kelch-typ_b-propeller"/>
</dbReference>
<keyword evidence="1" id="KW-1133">Transmembrane helix</keyword>
<dbReference type="VEuPathDB" id="FungiDB:RhiirFUN_025952"/>
<evidence type="ECO:0000256" key="1">
    <source>
        <dbReference type="SAM" id="Phobius"/>
    </source>
</evidence>
<dbReference type="PANTHER" id="PTHR23244">
    <property type="entry name" value="KELCH REPEAT DOMAIN"/>
    <property type="match status" value="1"/>
</dbReference>
<dbReference type="VEuPathDB" id="FungiDB:RhiirA1_542194"/>
<evidence type="ECO:0000313" key="2">
    <source>
        <dbReference type="EMBL" id="PKK68049.1"/>
    </source>
</evidence>
<reference evidence="2 3" key="1">
    <citation type="submission" date="2016-04" db="EMBL/GenBank/DDBJ databases">
        <title>Genome analyses suggest a sexual origin of heterokaryosis in a supposedly ancient asexual fungus.</title>
        <authorList>
            <person name="Ropars J."/>
            <person name="Sedzielewska K."/>
            <person name="Noel J."/>
            <person name="Charron P."/>
            <person name="Farinelli L."/>
            <person name="Marton T."/>
            <person name="Kruger M."/>
            <person name="Pelin A."/>
            <person name="Brachmann A."/>
            <person name="Corradi N."/>
        </authorList>
    </citation>
    <scope>NUCLEOTIDE SEQUENCE [LARGE SCALE GENOMIC DNA]</scope>
    <source>
        <strain evidence="2 3">C2</strain>
    </source>
</reference>
<protein>
    <recommendedName>
        <fullName evidence="4">Galactose oxidase</fullName>
    </recommendedName>
</protein>
<dbReference type="VEuPathDB" id="FungiDB:FUN_022079"/>
<evidence type="ECO:0000313" key="3">
    <source>
        <dbReference type="Proteomes" id="UP000233469"/>
    </source>
</evidence>
<keyword evidence="1" id="KW-0472">Membrane</keyword>
<organism evidence="2 3">
    <name type="scientific">Rhizophagus irregularis</name>
    <dbReference type="NCBI Taxonomy" id="588596"/>
    <lineage>
        <taxon>Eukaryota</taxon>
        <taxon>Fungi</taxon>
        <taxon>Fungi incertae sedis</taxon>
        <taxon>Mucoromycota</taxon>
        <taxon>Glomeromycotina</taxon>
        <taxon>Glomeromycetes</taxon>
        <taxon>Glomerales</taxon>
        <taxon>Glomeraceae</taxon>
        <taxon>Rhizophagus</taxon>
    </lineage>
</organism>
<dbReference type="VEuPathDB" id="FungiDB:RhiirFUN_025953"/>
<feature type="transmembrane region" description="Helical" evidence="1">
    <location>
        <begin position="484"/>
        <end position="507"/>
    </location>
</feature>
<accession>A0A2N1N2F9</accession>
<dbReference type="Pfam" id="PF24681">
    <property type="entry name" value="Kelch_KLHDC2_KLHL20_DRC7"/>
    <property type="match status" value="1"/>
</dbReference>
<keyword evidence="1" id="KW-0812">Transmembrane</keyword>
<dbReference type="Proteomes" id="UP000233469">
    <property type="component" value="Unassembled WGS sequence"/>
</dbReference>
<dbReference type="InterPro" id="IPR011043">
    <property type="entry name" value="Gal_Oxase/kelch_b-propeller"/>
</dbReference>
<comment type="caution">
    <text evidence="2">The sequence shown here is derived from an EMBL/GenBank/DDBJ whole genome shotgun (WGS) entry which is preliminary data.</text>
</comment>
<dbReference type="AlphaFoldDB" id="A0A2N1N2F9"/>
<sequence>MEHGQICTSGIEPSPRTSLTAVLRINDIYLNPVPDQISVLDAKVNHFTWFTPNIDSAPSTAPLNGHTATLVGNYMIIAFGMNDFTVLTTRDLVYNNQIHMIDMSEKNNYKWVKTIRQRDARTSGFRDFLLDLFPYTLVGRFGHTASYMDNKIYFLGGITKDNIRGANDFFYLDVSIPFNLDSTLPIVDLSNDAHQVYPHFYGVSTVCGSNKDTIFLIFGVSKESFSSFSYRFINNKEWVQNTFGGIVKWSSAVCNNNGSYIYIYGSYDVNKYMMTIIDTTRWDSASSDLNIPNYLGPPILLPNGRIAYIGERNIHDLLVNLRNIHMYDTNNGTWGNMSTSGIEPSPRNYHTTVLTQNGLIIIYGGANNKGAPVADLISVLDIKVSPFTWSILNDIDPVPRSAPYSGHTATIVGNYMIIAFGFYLNATSQLAVLNDQIHMIDVSEDNNYKFVKSFTPNITKTAYPTETLATIPNITKAAYPTKSAIIGGTTGGIATIIIIVPVSYLLYRKKRTVIYAPQAKHAINC</sequence>
<reference evidence="2 3" key="2">
    <citation type="submission" date="2017-10" db="EMBL/GenBank/DDBJ databases">
        <title>Extensive intraspecific genome diversity in a model arbuscular mycorrhizal fungus.</title>
        <authorList>
            <person name="Chen E.C.H."/>
            <person name="Morin E."/>
            <person name="Baudet D."/>
            <person name="Noel J."/>
            <person name="Ndikumana S."/>
            <person name="Charron P."/>
            <person name="St-Onge C."/>
            <person name="Giorgi J."/>
            <person name="Grigoriev I.V."/>
            <person name="Roux C."/>
            <person name="Martin F.M."/>
            <person name="Corradi N."/>
        </authorList>
    </citation>
    <scope>NUCLEOTIDE SEQUENCE [LARGE SCALE GENOMIC DNA]</scope>
    <source>
        <strain evidence="2 3">C2</strain>
    </source>
</reference>